<reference evidence="3 4" key="1">
    <citation type="journal article" date="2012" name="Eukaryot. Cell">
        <title>Draft genome sequence of Wickerhamomyces ciferrii NRRL Y-1031 F-60-10.</title>
        <authorList>
            <person name="Schneider J."/>
            <person name="Andrea H."/>
            <person name="Blom J."/>
            <person name="Jaenicke S."/>
            <person name="Ruckert C."/>
            <person name="Schorsch C."/>
            <person name="Szczepanowski R."/>
            <person name="Farwick M."/>
            <person name="Goesmann A."/>
            <person name="Puhler A."/>
            <person name="Schaffer S."/>
            <person name="Tauch A."/>
            <person name="Kohler T."/>
            <person name="Brinkrolf K."/>
        </authorList>
    </citation>
    <scope>NUCLEOTIDE SEQUENCE [LARGE SCALE GENOMIC DNA]</scope>
    <source>
        <strain evidence="4">ATCC 14091 / BCRC 22168 / CBS 111 / JCM 3599 / NBRC 0793 / NRRL Y-1031 F-60-10</strain>
    </source>
</reference>
<evidence type="ECO:0000256" key="2">
    <source>
        <dbReference type="SAM" id="Phobius"/>
    </source>
</evidence>
<dbReference type="InterPro" id="IPR009571">
    <property type="entry name" value="SUR7/Rim9-like_fungi"/>
</dbReference>
<name>K0KKQ3_WICCF</name>
<feature type="transmembrane region" description="Helical" evidence="2">
    <location>
        <begin position="162"/>
        <end position="183"/>
    </location>
</feature>
<dbReference type="STRING" id="1206466.K0KKQ3"/>
<keyword evidence="4" id="KW-1185">Reference proteome</keyword>
<evidence type="ECO:0000313" key="3">
    <source>
        <dbReference type="EMBL" id="CCH45760.1"/>
    </source>
</evidence>
<feature type="compositionally biased region" description="Basic and acidic residues" evidence="1">
    <location>
        <begin position="302"/>
        <end position="320"/>
    </location>
</feature>
<comment type="caution">
    <text evidence="3">The sequence shown here is derived from an EMBL/GenBank/DDBJ whole genome shotgun (WGS) entry which is preliminary data.</text>
</comment>
<dbReference type="InterPro" id="IPR052413">
    <property type="entry name" value="SUR7_domain"/>
</dbReference>
<dbReference type="GO" id="GO:0005886">
    <property type="term" value="C:plasma membrane"/>
    <property type="evidence" value="ECO:0007669"/>
    <property type="project" value="InterPro"/>
</dbReference>
<dbReference type="GO" id="GO:0031505">
    <property type="term" value="P:fungal-type cell wall organization"/>
    <property type="evidence" value="ECO:0007669"/>
    <property type="project" value="TreeGrafter"/>
</dbReference>
<keyword evidence="2" id="KW-1133">Transmembrane helix</keyword>
<dbReference type="InParanoid" id="K0KKQ3"/>
<sequence length="329" mass="38036">MRQVIKTLLRSIVPIISIVIPILTTFTLIETTNNSQFSKDIYALKVDFRNVSFYNFVQPQRDFWQWSRNLTLEDSGLSEIYTFGLRGYCKGYIDQFTDDYTTTYCSGINTTYDQMNPESIWYQDIYDIGDQNPLNQNQTWFLKFPLHVPNFTGAYYKRSLKISYYGILVGDILSAIASVIYIIRFINPFYLQGPLIQAIGSLVSIFSLIAFLAGGGVATKLFADTKLGFKRGSGIYRILGTWGSTKFWLFLWFAISLQVVMLFWIIIMGCLVDDTEEYLIRVDDAQKKRARKKRKATDPFDLEKQEFSFPKEKKKSDSKGKKNSKSSYK</sequence>
<evidence type="ECO:0000256" key="1">
    <source>
        <dbReference type="SAM" id="MobiDB-lite"/>
    </source>
</evidence>
<dbReference type="PANTHER" id="PTHR28019">
    <property type="entry name" value="CELL MEMBRANE PROTEIN YLR413W-RELATED"/>
    <property type="match status" value="1"/>
</dbReference>
<feature type="region of interest" description="Disordered" evidence="1">
    <location>
        <begin position="302"/>
        <end position="329"/>
    </location>
</feature>
<dbReference type="HOGENOM" id="CLU_845199_0_0_1"/>
<feature type="transmembrane region" description="Helical" evidence="2">
    <location>
        <begin position="195"/>
        <end position="218"/>
    </location>
</feature>
<dbReference type="AlphaFoldDB" id="K0KKQ3"/>
<dbReference type="EMBL" id="CAIF01000208">
    <property type="protein sequence ID" value="CCH45760.1"/>
    <property type="molecule type" value="Genomic_DNA"/>
</dbReference>
<feature type="transmembrane region" description="Helical" evidence="2">
    <location>
        <begin position="12"/>
        <end position="29"/>
    </location>
</feature>
<organism evidence="3 4">
    <name type="scientific">Wickerhamomyces ciferrii (strain ATCC 14091 / BCRC 22168 / CBS 111 / JCM 3599 / NBRC 0793 / NRRL Y-1031 F-60-10)</name>
    <name type="common">Yeast</name>
    <name type="synonym">Pichia ciferrii</name>
    <dbReference type="NCBI Taxonomy" id="1206466"/>
    <lineage>
        <taxon>Eukaryota</taxon>
        <taxon>Fungi</taxon>
        <taxon>Dikarya</taxon>
        <taxon>Ascomycota</taxon>
        <taxon>Saccharomycotina</taxon>
        <taxon>Saccharomycetes</taxon>
        <taxon>Phaffomycetales</taxon>
        <taxon>Wickerhamomycetaceae</taxon>
        <taxon>Wickerhamomyces</taxon>
    </lineage>
</organism>
<accession>K0KKQ3</accession>
<dbReference type="Proteomes" id="UP000009328">
    <property type="component" value="Unassembled WGS sequence"/>
</dbReference>
<feature type="transmembrane region" description="Helical" evidence="2">
    <location>
        <begin position="247"/>
        <end position="272"/>
    </location>
</feature>
<gene>
    <name evidence="3" type="ORF">BN7_5346</name>
</gene>
<protein>
    <submittedName>
        <fullName evidence="3">Membrane protein</fullName>
    </submittedName>
</protein>
<proteinExistence type="predicted"/>
<keyword evidence="2" id="KW-0472">Membrane</keyword>
<dbReference type="Pfam" id="PF06687">
    <property type="entry name" value="SUR7"/>
    <property type="match status" value="1"/>
</dbReference>
<dbReference type="PANTHER" id="PTHR28019:SF2">
    <property type="entry name" value="CELL MEMBRANE PROTEIN YLR413W-RELATED"/>
    <property type="match status" value="1"/>
</dbReference>
<evidence type="ECO:0000313" key="4">
    <source>
        <dbReference type="Proteomes" id="UP000009328"/>
    </source>
</evidence>
<keyword evidence="2" id="KW-0812">Transmembrane</keyword>
<dbReference type="GO" id="GO:0051285">
    <property type="term" value="C:cell cortex of cell tip"/>
    <property type="evidence" value="ECO:0007669"/>
    <property type="project" value="TreeGrafter"/>
</dbReference>